<feature type="transmembrane region" description="Helical" evidence="5">
    <location>
        <begin position="146"/>
        <end position="162"/>
    </location>
</feature>
<dbReference type="InterPro" id="IPR000537">
    <property type="entry name" value="UbiA_prenyltransferase"/>
</dbReference>
<keyword evidence="2 5" id="KW-0812">Transmembrane</keyword>
<keyword evidence="6" id="KW-0808">Transferase</keyword>
<keyword evidence="6" id="KW-0328">Glycosyltransferase</keyword>
<dbReference type="PANTHER" id="PTHR42723:SF1">
    <property type="entry name" value="CHLOROPHYLL SYNTHASE, CHLOROPLASTIC"/>
    <property type="match status" value="1"/>
</dbReference>
<dbReference type="GO" id="GO:0016757">
    <property type="term" value="F:glycosyltransferase activity"/>
    <property type="evidence" value="ECO:0007669"/>
    <property type="project" value="UniProtKB-KW"/>
</dbReference>
<evidence type="ECO:0000256" key="2">
    <source>
        <dbReference type="ARBA" id="ARBA00022692"/>
    </source>
</evidence>
<evidence type="ECO:0000256" key="1">
    <source>
        <dbReference type="ARBA" id="ARBA00004141"/>
    </source>
</evidence>
<gene>
    <name evidence="6" type="ORF">CVV65_11450</name>
</gene>
<feature type="transmembrane region" description="Helical" evidence="5">
    <location>
        <begin position="234"/>
        <end position="260"/>
    </location>
</feature>
<feature type="transmembrane region" description="Helical" evidence="5">
    <location>
        <begin position="307"/>
        <end position="326"/>
    </location>
</feature>
<feature type="transmembrane region" description="Helical" evidence="5">
    <location>
        <begin position="74"/>
        <end position="98"/>
    </location>
</feature>
<dbReference type="NCBIfam" id="NF008978">
    <property type="entry name" value="PRK12324.1-4"/>
    <property type="match status" value="1"/>
</dbReference>
<sequence length="327" mass="36034">MGCVSRRRKPHRLQGTGEVEETGGNIVERDTHRRAISAMGSDLWTLMRPRQWMKNVFVLAPVFFAGKIGNWGSLWATVAATVAFCLMSSAVYVVNDFMDMDRDRAHPKKKHRPLASGRVSPGPAVVLAAALFVVAEWLGWVADTGAGVPTVLLIYGLMNLLYSTVLKHYAIVDVLIIAFGFVLRVVAGAFAAEVPPSPWLLLTTFLLASVLGLCKRRAELAALEDQAAVHRANLGVYTVDLLNQLISISTAATIMTYAMYTFSGPQGPRAMVTVPFVMYGLFRYLYLVNQKNEGENPDQIVVRDTPFVINGLLWVGASFAVVYWPWL</sequence>
<keyword evidence="3 5" id="KW-1133">Transmembrane helix</keyword>
<feature type="transmembrane region" description="Helical" evidence="5">
    <location>
        <begin position="169"/>
        <end position="191"/>
    </location>
</feature>
<dbReference type="KEGG" id="kyr:CVV65_11450"/>
<dbReference type="InterPro" id="IPR044878">
    <property type="entry name" value="UbiA_sf"/>
</dbReference>
<keyword evidence="4 5" id="KW-0472">Membrane</keyword>
<dbReference type="CDD" id="cd13963">
    <property type="entry name" value="PT_UbiA_2"/>
    <property type="match status" value="1"/>
</dbReference>
<feature type="transmembrane region" description="Helical" evidence="5">
    <location>
        <begin position="197"/>
        <end position="214"/>
    </location>
</feature>
<evidence type="ECO:0000313" key="6">
    <source>
        <dbReference type="EMBL" id="ATY85466.1"/>
    </source>
</evidence>
<dbReference type="NCBIfam" id="NF008977">
    <property type="entry name" value="PRK12324.1-2"/>
    <property type="match status" value="1"/>
</dbReference>
<dbReference type="GO" id="GO:0016020">
    <property type="term" value="C:membrane"/>
    <property type="evidence" value="ECO:0007669"/>
    <property type="project" value="UniProtKB-SubCell"/>
</dbReference>
<name>A0A2K8N7Y9_9BACL</name>
<protein>
    <submittedName>
        <fullName evidence="6">Decaprenyl-phosphate phosphoribosyltransferase</fullName>
    </submittedName>
</protein>
<keyword evidence="7" id="KW-1185">Reference proteome</keyword>
<feature type="transmembrane region" description="Helical" evidence="5">
    <location>
        <begin position="119"/>
        <end position="140"/>
    </location>
</feature>
<evidence type="ECO:0000313" key="7">
    <source>
        <dbReference type="Proteomes" id="UP000231932"/>
    </source>
</evidence>
<dbReference type="EMBL" id="CP024955">
    <property type="protein sequence ID" value="ATY85466.1"/>
    <property type="molecule type" value="Genomic_DNA"/>
</dbReference>
<proteinExistence type="predicted"/>
<comment type="subcellular location">
    <subcellularLocation>
        <location evidence="1">Membrane</location>
        <topology evidence="1">Multi-pass membrane protein</topology>
    </subcellularLocation>
</comment>
<dbReference type="GO" id="GO:0016765">
    <property type="term" value="F:transferase activity, transferring alkyl or aryl (other than methyl) groups"/>
    <property type="evidence" value="ECO:0007669"/>
    <property type="project" value="InterPro"/>
</dbReference>
<feature type="transmembrane region" description="Helical" evidence="5">
    <location>
        <begin position="266"/>
        <end position="286"/>
    </location>
</feature>
<dbReference type="Proteomes" id="UP000231932">
    <property type="component" value="Chromosome"/>
</dbReference>
<reference evidence="7" key="1">
    <citation type="submission" date="2017-11" db="EMBL/GenBank/DDBJ databases">
        <title>Complete Genome Sequence of Kyrpidia sp. Strain EA-1, a thermophilic, hydrogen-oxidizing Bacterium, isolated from the Azores.</title>
        <authorList>
            <person name="Reiner J.E."/>
            <person name="Lapp C.J."/>
            <person name="Bunk B."/>
            <person name="Gescher J."/>
        </authorList>
    </citation>
    <scope>NUCLEOTIDE SEQUENCE [LARGE SCALE GENOMIC DNA]</scope>
    <source>
        <strain evidence="7">EA-1</strain>
    </source>
</reference>
<accession>A0A2K8N7Y9</accession>
<dbReference type="PANTHER" id="PTHR42723">
    <property type="entry name" value="CHLOROPHYLL SYNTHASE"/>
    <property type="match status" value="1"/>
</dbReference>
<evidence type="ECO:0000256" key="5">
    <source>
        <dbReference type="SAM" id="Phobius"/>
    </source>
</evidence>
<dbReference type="AlphaFoldDB" id="A0A2K8N7Y9"/>
<dbReference type="InterPro" id="IPR050475">
    <property type="entry name" value="Prenyltransferase_related"/>
</dbReference>
<organism evidence="6 7">
    <name type="scientific">Kyrpidia spormannii</name>
    <dbReference type="NCBI Taxonomy" id="2055160"/>
    <lineage>
        <taxon>Bacteria</taxon>
        <taxon>Bacillati</taxon>
        <taxon>Bacillota</taxon>
        <taxon>Bacilli</taxon>
        <taxon>Bacillales</taxon>
        <taxon>Alicyclobacillaceae</taxon>
        <taxon>Kyrpidia</taxon>
    </lineage>
</organism>
<evidence type="ECO:0000256" key="4">
    <source>
        <dbReference type="ARBA" id="ARBA00023136"/>
    </source>
</evidence>
<evidence type="ECO:0000256" key="3">
    <source>
        <dbReference type="ARBA" id="ARBA00022989"/>
    </source>
</evidence>
<dbReference type="Pfam" id="PF01040">
    <property type="entry name" value="UbiA"/>
    <property type="match status" value="1"/>
</dbReference>
<dbReference type="Gene3D" id="1.10.357.140">
    <property type="entry name" value="UbiA prenyltransferase"/>
    <property type="match status" value="1"/>
</dbReference>